<sequence>MSEETLATCLSLFKLDLGITHNLRDTLFTNLIKNSEMELTKMGVGFSSTSTTVEDMQLIVDYAAWLYRKRQEDIGLSRNLRFRINNRVIQKAGASTDAEP</sequence>
<reference evidence="1 2" key="1">
    <citation type="submission" date="2020-08" db="EMBL/GenBank/DDBJ databases">
        <title>A Genomic Blueprint of the Chicken Gut Microbiome.</title>
        <authorList>
            <person name="Gilroy R."/>
            <person name="Ravi A."/>
            <person name="Getino M."/>
            <person name="Pursley I."/>
            <person name="Horton D.L."/>
            <person name="Alikhan N.-F."/>
            <person name="Baker D."/>
            <person name="Gharbi K."/>
            <person name="Hall N."/>
            <person name="Watson M."/>
            <person name="Adriaenssens E.M."/>
            <person name="Foster-Nyarko E."/>
            <person name="Jarju S."/>
            <person name="Secka A."/>
            <person name="Antonio M."/>
            <person name="Oren A."/>
            <person name="Chaudhuri R."/>
            <person name="La Ragione R.M."/>
            <person name="Hildebrand F."/>
            <person name="Pallen M.J."/>
        </authorList>
    </citation>
    <scope>NUCLEOTIDE SEQUENCE [LARGE SCALE GENOMIC DNA]</scope>
    <source>
        <strain evidence="1 2">Re31</strain>
    </source>
</reference>
<evidence type="ECO:0000313" key="2">
    <source>
        <dbReference type="Proteomes" id="UP000640930"/>
    </source>
</evidence>
<protein>
    <recommendedName>
        <fullName evidence="3">Phage gp6-like head-tail connector protein</fullName>
    </recommendedName>
</protein>
<keyword evidence="2" id="KW-1185">Reference proteome</keyword>
<comment type="caution">
    <text evidence="1">The sequence shown here is derived from an EMBL/GenBank/DDBJ whole genome shotgun (WGS) entry which is preliminary data.</text>
</comment>
<accession>A0ABR8XFZ2</accession>
<evidence type="ECO:0000313" key="1">
    <source>
        <dbReference type="EMBL" id="MBD8028150.1"/>
    </source>
</evidence>
<name>A0ABR8XFZ2_9BACL</name>
<dbReference type="EMBL" id="JACSQA010000032">
    <property type="protein sequence ID" value="MBD8028150.1"/>
    <property type="molecule type" value="Genomic_DNA"/>
</dbReference>
<organism evidence="1 2">
    <name type="scientific">Ureibacillus galli</name>
    <dbReference type="NCBI Taxonomy" id="2762222"/>
    <lineage>
        <taxon>Bacteria</taxon>
        <taxon>Bacillati</taxon>
        <taxon>Bacillota</taxon>
        <taxon>Bacilli</taxon>
        <taxon>Bacillales</taxon>
        <taxon>Caryophanaceae</taxon>
        <taxon>Ureibacillus</taxon>
    </lineage>
</organism>
<proteinExistence type="predicted"/>
<dbReference type="Proteomes" id="UP000640930">
    <property type="component" value="Unassembled WGS sequence"/>
</dbReference>
<evidence type="ECO:0008006" key="3">
    <source>
        <dbReference type="Google" id="ProtNLM"/>
    </source>
</evidence>
<gene>
    <name evidence="1" type="ORF">H9636_15995</name>
</gene>